<evidence type="ECO:0000313" key="2">
    <source>
        <dbReference type="EMBL" id="SPE18969.1"/>
    </source>
</evidence>
<name>A0A2N9L6S1_9BACT</name>
<proteinExistence type="predicted"/>
<keyword evidence="1" id="KW-0732">Signal</keyword>
<feature type="chain" id="PRO_5014660412" description="Lipoprotein" evidence="1">
    <location>
        <begin position="24"/>
        <end position="147"/>
    </location>
</feature>
<feature type="signal peptide" evidence="1">
    <location>
        <begin position="1"/>
        <end position="23"/>
    </location>
</feature>
<dbReference type="Proteomes" id="UP000239735">
    <property type="component" value="Unassembled WGS sequence"/>
</dbReference>
<protein>
    <recommendedName>
        <fullName evidence="4">Lipoprotein</fullName>
    </recommendedName>
</protein>
<evidence type="ECO:0000313" key="3">
    <source>
        <dbReference type="Proteomes" id="UP000239735"/>
    </source>
</evidence>
<accession>A0A2N9L6S1</accession>
<organism evidence="2 3">
    <name type="scientific">Candidatus Sulfuritelmatomonas gaucii</name>
    <dbReference type="NCBI Taxonomy" id="2043161"/>
    <lineage>
        <taxon>Bacteria</taxon>
        <taxon>Pseudomonadati</taxon>
        <taxon>Acidobacteriota</taxon>
        <taxon>Terriglobia</taxon>
        <taxon>Terriglobales</taxon>
        <taxon>Acidobacteriaceae</taxon>
        <taxon>Candidatus Sulfuritelmatomonas</taxon>
    </lineage>
</organism>
<dbReference type="EMBL" id="OKRB01000073">
    <property type="protein sequence ID" value="SPE18969.1"/>
    <property type="molecule type" value="Genomic_DNA"/>
</dbReference>
<dbReference type="OrthoDB" id="9964724at2"/>
<sequence>MTRTFVFAGLLFTVALPAAIAQSASDACSLLTQAQVSAAVGAQVGAGTYVMPTFKTTCTWTATGKIVTLMTTTPATFEAGKTSPAYKVVPAGGIGDDAYYVVTGGTMVSLITKKGSVAFKTSVYIQLPVDTLENMEKTLALEVASKL</sequence>
<dbReference type="AlphaFoldDB" id="A0A2N9L6S1"/>
<gene>
    <name evidence="2" type="ORF">SBA5_180002</name>
</gene>
<evidence type="ECO:0008006" key="4">
    <source>
        <dbReference type="Google" id="ProtNLM"/>
    </source>
</evidence>
<reference evidence="3" key="1">
    <citation type="submission" date="2018-02" db="EMBL/GenBank/DDBJ databases">
        <authorList>
            <person name="Hausmann B."/>
        </authorList>
    </citation>
    <scope>NUCLEOTIDE SEQUENCE [LARGE SCALE GENOMIC DNA]</scope>
    <source>
        <strain evidence="3">Peat soil MAG SbA5</strain>
    </source>
</reference>
<evidence type="ECO:0000256" key="1">
    <source>
        <dbReference type="SAM" id="SignalP"/>
    </source>
</evidence>